<keyword evidence="1 2" id="KW-0732">Signal</keyword>
<dbReference type="AlphaFoldDB" id="I4B4K0"/>
<evidence type="ECO:0008006" key="5">
    <source>
        <dbReference type="Google" id="ProtNLM"/>
    </source>
</evidence>
<dbReference type="InterPro" id="IPR028994">
    <property type="entry name" value="Integrin_alpha_N"/>
</dbReference>
<accession>I4B4K0</accession>
<evidence type="ECO:0000256" key="1">
    <source>
        <dbReference type="ARBA" id="ARBA00022729"/>
    </source>
</evidence>
<name>I4B4K0_TURPD</name>
<dbReference type="Proteomes" id="UP000006048">
    <property type="component" value="Chromosome"/>
</dbReference>
<proteinExistence type="predicted"/>
<dbReference type="Gene3D" id="2.130.10.130">
    <property type="entry name" value="Integrin alpha, N-terminal"/>
    <property type="match status" value="2"/>
</dbReference>
<dbReference type="EMBL" id="CP002959">
    <property type="protein sequence ID" value="AFM12207.1"/>
    <property type="molecule type" value="Genomic_DNA"/>
</dbReference>
<keyword evidence="4" id="KW-1185">Reference proteome</keyword>
<feature type="signal peptide" evidence="2">
    <location>
        <begin position="1"/>
        <end position="24"/>
    </location>
</feature>
<evidence type="ECO:0000313" key="4">
    <source>
        <dbReference type="Proteomes" id="UP000006048"/>
    </source>
</evidence>
<evidence type="ECO:0000313" key="3">
    <source>
        <dbReference type="EMBL" id="AFM12207.1"/>
    </source>
</evidence>
<dbReference type="RefSeq" id="WP_014802718.1">
    <property type="nucleotide sequence ID" value="NC_018020.1"/>
</dbReference>
<gene>
    <name evidence="3" type="ordered locus">Turpa_1559</name>
</gene>
<protein>
    <recommendedName>
        <fullName evidence="5">Integrin alpha beta-propellor repeat protein</fullName>
    </recommendedName>
</protein>
<dbReference type="PATRIC" id="fig|869212.3.peg.1554"/>
<dbReference type="HOGENOM" id="CLU_487393_0_0_12"/>
<organism evidence="3 4">
    <name type="scientific">Turneriella parva (strain ATCC BAA-1111 / DSM 21527 / NCTC 11395 / H)</name>
    <name type="common">Leptospira parva</name>
    <dbReference type="NCBI Taxonomy" id="869212"/>
    <lineage>
        <taxon>Bacteria</taxon>
        <taxon>Pseudomonadati</taxon>
        <taxon>Spirochaetota</taxon>
        <taxon>Spirochaetia</taxon>
        <taxon>Leptospirales</taxon>
        <taxon>Leptospiraceae</taxon>
        <taxon>Turneriella</taxon>
    </lineage>
</organism>
<evidence type="ECO:0000256" key="2">
    <source>
        <dbReference type="SAM" id="SignalP"/>
    </source>
</evidence>
<reference evidence="3 4" key="1">
    <citation type="submission" date="2012-06" db="EMBL/GenBank/DDBJ databases">
        <title>The complete chromosome of genome of Turneriella parva DSM 21527.</title>
        <authorList>
            <consortium name="US DOE Joint Genome Institute (JGI-PGF)"/>
            <person name="Lucas S."/>
            <person name="Han J."/>
            <person name="Lapidus A."/>
            <person name="Bruce D."/>
            <person name="Goodwin L."/>
            <person name="Pitluck S."/>
            <person name="Peters L."/>
            <person name="Kyrpides N."/>
            <person name="Mavromatis K."/>
            <person name="Ivanova N."/>
            <person name="Mikhailova N."/>
            <person name="Chertkov O."/>
            <person name="Detter J.C."/>
            <person name="Tapia R."/>
            <person name="Han C."/>
            <person name="Land M."/>
            <person name="Hauser L."/>
            <person name="Markowitz V."/>
            <person name="Cheng J.-F."/>
            <person name="Hugenholtz P."/>
            <person name="Woyke T."/>
            <person name="Wu D."/>
            <person name="Gronow S."/>
            <person name="Wellnitz S."/>
            <person name="Brambilla E."/>
            <person name="Klenk H.-P."/>
            <person name="Eisen J.A."/>
        </authorList>
    </citation>
    <scope>NUCLEOTIDE SEQUENCE [LARGE SCALE GENOMIC DNA]</scope>
    <source>
        <strain evidence="4">ATCC BAA-1111 / DSM 21527 / NCTC 11395 / H</strain>
    </source>
</reference>
<dbReference type="KEGG" id="tpx:Turpa_1559"/>
<dbReference type="Pfam" id="PF14312">
    <property type="entry name" value="FG-GAP_2"/>
    <property type="match status" value="6"/>
</dbReference>
<dbReference type="PANTHER" id="PTHR36220:SF1">
    <property type="entry name" value="GAMMA TUBULIN COMPLEX COMPONENT C-TERMINAL DOMAIN-CONTAINING PROTEIN"/>
    <property type="match status" value="1"/>
</dbReference>
<dbReference type="OrthoDB" id="9782766at2"/>
<dbReference type="PANTHER" id="PTHR36220">
    <property type="entry name" value="UNNAMED PRODUCT"/>
    <property type="match status" value="1"/>
</dbReference>
<sequence>MHATRRIAILAAVTLINFAPTACSSSGSGDSATSGSSASATTFTVGGTASGLTGTVVLQNNGADDLTLTANGSFSFATSLASGSAYQVSIKSNPNSQICFFQNASDAGNVASANITSVALNCASSTSTTPAWVQDAYLKASNPGANDNFGLAVAVSGSTVVVGVRNEDSNQTTITNTDSTATADDSAGNSGAAYVFQRDTSGIWVQDAYLKASNAEAGDWFGTAVAISGSTVVVGAIEDDSNQTTITNTDGTASADNSASNAGAVYIFKRETSGNWVQDAYLKASNAEAGDYFGFSVAISGSTVVVGARDEDSNQTTITNTDGSASGVNGTSGSGAVYVFKRDTSGDWVQDAYLKASNAGIGSSFGWAVAISGATVVVTAPSERSNQTTITNADGAASADISASASGAAYIFKREASGDWVQDAYLKASNAEAGDGLGESAAISGSTVVVGARNEDANQTTIDNNDGAASANNSTTGSGAVYVFKREASGDWVQDAFLKASNAEASDSLGYSVAASGSTVVVGAHQEASNQTTITNTDGSASGVNGAASAGAVYIFKLQ</sequence>
<dbReference type="STRING" id="869212.Turpa_1559"/>
<dbReference type="InterPro" id="IPR013517">
    <property type="entry name" value="FG-GAP"/>
</dbReference>
<feature type="chain" id="PRO_5003686300" description="Integrin alpha beta-propellor repeat protein" evidence="2">
    <location>
        <begin position="25"/>
        <end position="559"/>
    </location>
</feature>